<dbReference type="PANTHER" id="PTHR43429">
    <property type="entry name" value="PYRIDINE NUCLEOTIDE-DISULFIDE OXIDOREDUCTASE DOMAIN-CONTAINING"/>
    <property type="match status" value="1"/>
</dbReference>
<comment type="similarity">
    <text evidence="2">Belongs to the class-III pyridine nucleotide-disulfide oxidoreductase family.</text>
</comment>
<dbReference type="GO" id="GO:0016491">
    <property type="term" value="F:oxidoreductase activity"/>
    <property type="evidence" value="ECO:0007669"/>
    <property type="project" value="UniProtKB-KW"/>
</dbReference>
<feature type="domain" description="Pyridine nucleotide-disulphide oxidoreductase dimerisation" evidence="7">
    <location>
        <begin position="356"/>
        <end position="459"/>
    </location>
</feature>
<dbReference type="Gene3D" id="3.50.50.60">
    <property type="entry name" value="FAD/NAD(P)-binding domain"/>
    <property type="match status" value="2"/>
</dbReference>
<dbReference type="EMBL" id="CP000252">
    <property type="protein sequence ID" value="ABC76124.1"/>
    <property type="molecule type" value="Genomic_DNA"/>
</dbReference>
<dbReference type="STRING" id="56780.SYN_01441"/>
<dbReference type="Proteomes" id="UP000001933">
    <property type="component" value="Chromosome"/>
</dbReference>
<dbReference type="InterPro" id="IPR016156">
    <property type="entry name" value="FAD/NAD-linked_Rdtase_dimer_sf"/>
</dbReference>
<reference evidence="9 10" key="1">
    <citation type="journal article" date="2007" name="Proc. Natl. Acad. Sci. U.S.A.">
        <title>The genome of Syntrophus aciditrophicus: life at the thermodynamic limit of microbial growth.</title>
        <authorList>
            <person name="McInerney M.J."/>
            <person name="Rohlin L."/>
            <person name="Mouttaki H."/>
            <person name="Kim U."/>
            <person name="Krupp R.S."/>
            <person name="Rios-Hernandez L."/>
            <person name="Sieber J."/>
            <person name="Struchtemeyer C.G."/>
            <person name="Bhattacharyya A."/>
            <person name="Campbell J.W."/>
            <person name="Gunsalus R.P."/>
        </authorList>
    </citation>
    <scope>NUCLEOTIDE SEQUENCE [LARGE SCALE GENOMIC DNA]</scope>
    <source>
        <strain evidence="9 10">SB</strain>
    </source>
</reference>
<organism evidence="9 10">
    <name type="scientific">Syntrophus aciditrophicus (strain SB)</name>
    <dbReference type="NCBI Taxonomy" id="56780"/>
    <lineage>
        <taxon>Bacteria</taxon>
        <taxon>Pseudomonadati</taxon>
        <taxon>Thermodesulfobacteriota</taxon>
        <taxon>Syntrophia</taxon>
        <taxon>Syntrophales</taxon>
        <taxon>Syntrophaceae</taxon>
        <taxon>Syntrophus</taxon>
    </lineage>
</organism>
<dbReference type="Pfam" id="PF07992">
    <property type="entry name" value="Pyr_redox_2"/>
    <property type="match status" value="1"/>
</dbReference>
<evidence type="ECO:0000256" key="4">
    <source>
        <dbReference type="ARBA" id="ARBA00022827"/>
    </source>
</evidence>
<dbReference type="PANTHER" id="PTHR43429:SF1">
    <property type="entry name" value="NAD(P)H SULFUR OXIDOREDUCTASE (COA-DEPENDENT)"/>
    <property type="match status" value="1"/>
</dbReference>
<evidence type="ECO:0000256" key="3">
    <source>
        <dbReference type="ARBA" id="ARBA00022630"/>
    </source>
</evidence>
<dbReference type="PRINTS" id="PR00368">
    <property type="entry name" value="FADPNR"/>
</dbReference>
<comment type="cofactor">
    <cofactor evidence="1">
        <name>FAD</name>
        <dbReference type="ChEBI" id="CHEBI:57692"/>
    </cofactor>
</comment>
<gene>
    <name evidence="9" type="ORF">SYN_01441</name>
</gene>
<dbReference type="InParanoid" id="Q2LQ41"/>
<evidence type="ECO:0000259" key="8">
    <source>
        <dbReference type="Pfam" id="PF07992"/>
    </source>
</evidence>
<sequence>MDIARWKSGDEQAFVFPQSCGRRKGWVKYMKRRVVIIGGGAGGPSTAAEAGRRDPSLAITMIEKGEYISYAACPMPYYIGDVIKDEKKLIARTPEKFREGGVDVRTGVEAENVDLAAQVVTLVGGEALPFDVLVLATGTRPILPGIPGEDREGVFTLKQLPDAVGIKQFIRESRCRTAIIVGAGFIGMEMCEAFREAGVETTVVNRGSMPVPRWDPELGQLVVKSLLDHQIRMMADTTIQAIEKGETCRLRLITDQGKIEADVILLAIGVRPSVGLAGEMGLALGKTGAVAVDFSQKTSHPAVYAVGDCCEAYHRVSRRWVHIPLGDIANKQGRVAGCNIGGFPTIFPGIVGAQAFKLFDLEIAATGLDEREALAAGFHPVSNLVWGDVVPLSVPGTTRLGLKLIADEATGLFLGAQAIGPHGAVSRINTLSAALWSGLSIDEVAYLDLAYSPPFSRAWDLIHIAAQDLMKKMVRRPPR</sequence>
<dbReference type="InterPro" id="IPR036188">
    <property type="entry name" value="FAD/NAD-bd_sf"/>
</dbReference>
<keyword evidence="4" id="KW-0274">FAD</keyword>
<proteinExistence type="inferred from homology"/>
<feature type="domain" description="FAD/NAD(P)-binding" evidence="8">
    <location>
        <begin position="33"/>
        <end position="317"/>
    </location>
</feature>
<dbReference type="eggNOG" id="COG0446">
    <property type="taxonomic scope" value="Bacteria"/>
</dbReference>
<dbReference type="Pfam" id="PF02852">
    <property type="entry name" value="Pyr_redox_dim"/>
    <property type="match status" value="1"/>
</dbReference>
<dbReference type="InterPro" id="IPR050260">
    <property type="entry name" value="FAD-bd_OxRdtase"/>
</dbReference>
<dbReference type="AlphaFoldDB" id="Q2LQ41"/>
<evidence type="ECO:0000313" key="10">
    <source>
        <dbReference type="Proteomes" id="UP000001933"/>
    </source>
</evidence>
<accession>Q2LQ41</accession>
<dbReference type="SUPFAM" id="SSF51905">
    <property type="entry name" value="FAD/NAD(P)-binding domain"/>
    <property type="match status" value="2"/>
</dbReference>
<evidence type="ECO:0000259" key="7">
    <source>
        <dbReference type="Pfam" id="PF02852"/>
    </source>
</evidence>
<evidence type="ECO:0000256" key="6">
    <source>
        <dbReference type="ARBA" id="ARBA00023284"/>
    </source>
</evidence>
<keyword evidence="6" id="KW-0676">Redox-active center</keyword>
<dbReference type="KEGG" id="sat:SYN_01441"/>
<evidence type="ECO:0000256" key="1">
    <source>
        <dbReference type="ARBA" id="ARBA00001974"/>
    </source>
</evidence>
<protein>
    <submittedName>
        <fullName evidence="9">Pyridine nucleotide oxidoreductase</fullName>
    </submittedName>
</protein>
<keyword evidence="3" id="KW-0285">Flavoprotein</keyword>
<name>Q2LQ41_SYNAS</name>
<evidence type="ECO:0000256" key="5">
    <source>
        <dbReference type="ARBA" id="ARBA00023002"/>
    </source>
</evidence>
<dbReference type="InterPro" id="IPR004099">
    <property type="entry name" value="Pyr_nucl-diS_OxRdtase_dimer"/>
</dbReference>
<dbReference type="HOGENOM" id="CLU_003291_1_3_7"/>
<evidence type="ECO:0000313" key="9">
    <source>
        <dbReference type="EMBL" id="ABC76124.1"/>
    </source>
</evidence>
<evidence type="ECO:0000256" key="2">
    <source>
        <dbReference type="ARBA" id="ARBA00009130"/>
    </source>
</evidence>
<dbReference type="FunCoup" id="Q2LQ41">
    <property type="interactions" value="80"/>
</dbReference>
<dbReference type="SUPFAM" id="SSF55424">
    <property type="entry name" value="FAD/NAD-linked reductases, dimerisation (C-terminal) domain"/>
    <property type="match status" value="1"/>
</dbReference>
<keyword evidence="5" id="KW-0560">Oxidoreductase</keyword>
<dbReference type="PRINTS" id="PR00411">
    <property type="entry name" value="PNDRDTASEI"/>
</dbReference>
<dbReference type="InterPro" id="IPR023753">
    <property type="entry name" value="FAD/NAD-binding_dom"/>
</dbReference>
<keyword evidence="10" id="KW-1185">Reference proteome</keyword>